<dbReference type="EMBL" id="CAJNOW010018631">
    <property type="protein sequence ID" value="CAF1666772.1"/>
    <property type="molecule type" value="Genomic_DNA"/>
</dbReference>
<sequence length="900" mass="104185">MDSNDAVVSSEECILLEDNVNEIEIETVGNSSSPSSSSIMSSRILKDQNNIISAPVERRRKKELTSKRTQNSATYQQSWEKKEEAMYKTYEFDLFGARIQKLGCWLYSTDNISMRCHLCEKFTKIKNSNGQENLWCTVGYKTLKIDKIKQHQQSEAHKNAQTQELEVSSKSQPRWIDTQSKQRSKHQEAIENLIITSIFTCQMDHSLNSFSSLCSLLEKTGVKVLPAEVSGVSYRNADAALSFLQNVSLFLHEELIEKISKSSTISWMMDESTSRTTQKSLIVYVRYLDNYEPKTSYYCLLDLDGDGTAQNIVDSISWMWRKDDIDPRKTCWFASDNASTFTGVHNGVVEKLRQKFDAEWIQGSPCAAHTFALVGSQAAYTLTDDNKLGPISPSVSKLESSISKIYNYFSRSSSRQAKLKNWQRFLEQQELRFKRLFDIRWSCIRDSIRPIIENIQPGSQALFIVLEEISSDWTCSNADRESARELRKQLLCDDLLFLIHFHHDLHECVLGPVTKLLQNDDFSYLELMKLINEKKNMLQKWIEQQPPVWGPSLSNYIEASKKNLYGLFKIEPADRKKLSQECFDHIGRLLRELDRRFKKCPLRENLSILFDPNYLKDHKDIVDQPTYGRSELNYVREKYKNLPSFDATAVQAEWELIKIPLAEYLKTSVGQTRKYFWKSFILLKESVNEQFAEQFKNILMLLSVYLLSASNSAECERGFSAANHVQTNGRSRLMIETLDVLLNVRLLLPDDVRSERCQFVASKAFDSWNDYEYKRRYNRTKLLIDIEDDYEPATQKRRPVQKRKIIPSDSNKIQQKKKKTTAIKCANRCGRVIASDDPQQVNAIQCCHQNEFYEWVEDNCSRWLCNTCRIELGVSTDSTSWFCDDCADMHSADEDDDGDK</sequence>
<name>A0A816FX95_9BILA</name>
<dbReference type="InterPro" id="IPR012337">
    <property type="entry name" value="RNaseH-like_sf"/>
</dbReference>
<feature type="compositionally biased region" description="Polar residues" evidence="1">
    <location>
        <begin position="159"/>
        <end position="181"/>
    </location>
</feature>
<reference evidence="2" key="1">
    <citation type="submission" date="2021-02" db="EMBL/GenBank/DDBJ databases">
        <authorList>
            <person name="Nowell W R."/>
        </authorList>
    </citation>
    <scope>NUCLEOTIDE SEQUENCE</scope>
</reference>
<organism evidence="2 3">
    <name type="scientific">Rotaria magnacalcarata</name>
    <dbReference type="NCBI Taxonomy" id="392030"/>
    <lineage>
        <taxon>Eukaryota</taxon>
        <taxon>Metazoa</taxon>
        <taxon>Spiralia</taxon>
        <taxon>Gnathifera</taxon>
        <taxon>Rotifera</taxon>
        <taxon>Eurotatoria</taxon>
        <taxon>Bdelloidea</taxon>
        <taxon>Philodinida</taxon>
        <taxon>Philodinidae</taxon>
        <taxon>Rotaria</taxon>
    </lineage>
</organism>
<proteinExistence type="predicted"/>
<dbReference type="PANTHER" id="PTHR46880">
    <property type="entry name" value="RAS-ASSOCIATING DOMAIN-CONTAINING PROTEIN"/>
    <property type="match status" value="1"/>
</dbReference>
<dbReference type="SUPFAM" id="SSF53098">
    <property type="entry name" value="Ribonuclease H-like"/>
    <property type="match status" value="1"/>
</dbReference>
<dbReference type="Proteomes" id="UP000663834">
    <property type="component" value="Unassembled WGS sequence"/>
</dbReference>
<protein>
    <submittedName>
        <fullName evidence="2">Uncharacterized protein</fullName>
    </submittedName>
</protein>
<dbReference type="AlphaFoldDB" id="A0A816FX95"/>
<accession>A0A816FX95</accession>
<comment type="caution">
    <text evidence="2">The sequence shown here is derived from an EMBL/GenBank/DDBJ whole genome shotgun (WGS) entry which is preliminary data.</text>
</comment>
<dbReference type="PANTHER" id="PTHR46880:SF5">
    <property type="entry name" value="DUF4371 DOMAIN-CONTAINING PROTEIN"/>
    <property type="match status" value="1"/>
</dbReference>
<evidence type="ECO:0000313" key="2">
    <source>
        <dbReference type="EMBL" id="CAF1666772.1"/>
    </source>
</evidence>
<evidence type="ECO:0000256" key="1">
    <source>
        <dbReference type="SAM" id="MobiDB-lite"/>
    </source>
</evidence>
<gene>
    <name evidence="2" type="ORF">KQP761_LOCUS33288</name>
</gene>
<evidence type="ECO:0000313" key="3">
    <source>
        <dbReference type="Proteomes" id="UP000663834"/>
    </source>
</evidence>
<dbReference type="OrthoDB" id="10000786at2759"/>
<feature type="region of interest" description="Disordered" evidence="1">
    <location>
        <begin position="154"/>
        <end position="183"/>
    </location>
</feature>